<sequence length="546" mass="60476">MSARGARGARRQSGKAASKPSTEVTSRMASLPDDLLLRVFGFLDDAASLLDRVPLVCQRWRRLSRDPRAWASVCVDAPRYRRDPWGEDSGSTDDSYEDDSDGSSGSDASSDSNPATRMQAAFKEAARAILLAPALRRVKFNWSQEDAHCERGLAMLTSALRRTRAAVREVAFPDAEHDNVGGLHSGLSTTAADVVDELLQFLRADKEHLRVLHLERVLNASSLFDEEDDWWGVDDGDDEDDDPEDDDEALSVKVADTLAELQQLEELSLYVDAKPKYQPGFLGHAGLPRLRRLKVMPHYAGYNPDNVDGMVDLVSALLGGAAQTLRVVDLSHDFYPLRPRAKAQLGRCRQLRGLACNLADVGVVRGMPHLRELELLVNDDDTHYLHSHNLANWLDPAPELPALLRANVDLLQGCSLESLRDLRVRVVWSPAFPKEVFGPHKALFVELFGALAAAARHATALHLDVGDLGKLLPEAFARTLQAMRGLRVADLGSFRADLVPHLVGLEQLREVSGYIYSREDKQKRVDAKSIRDFKAKRPDVVCRIKA</sequence>
<dbReference type="PANTHER" id="PTHR38926:SF5">
    <property type="entry name" value="F-BOX AND LEUCINE-RICH REPEAT PROTEIN 6"/>
    <property type="match status" value="1"/>
</dbReference>
<keyword evidence="3" id="KW-1185">Reference proteome</keyword>
<dbReference type="InParanoid" id="A0A6P8YTX1"/>
<feature type="domain" description="F-box" evidence="2">
    <location>
        <begin position="25"/>
        <end position="73"/>
    </location>
</feature>
<dbReference type="GeneID" id="117644928"/>
<gene>
    <name evidence="4" type="primary">LOC117644928</name>
</gene>
<organism evidence="4">
    <name type="scientific">Thrips palmi</name>
    <name type="common">Melon thrips</name>
    <dbReference type="NCBI Taxonomy" id="161013"/>
    <lineage>
        <taxon>Eukaryota</taxon>
        <taxon>Metazoa</taxon>
        <taxon>Ecdysozoa</taxon>
        <taxon>Arthropoda</taxon>
        <taxon>Hexapoda</taxon>
        <taxon>Insecta</taxon>
        <taxon>Pterygota</taxon>
        <taxon>Neoptera</taxon>
        <taxon>Paraneoptera</taxon>
        <taxon>Thysanoptera</taxon>
        <taxon>Terebrantia</taxon>
        <taxon>Thripoidea</taxon>
        <taxon>Thripidae</taxon>
        <taxon>Thrips</taxon>
    </lineage>
</organism>
<name>A0A6P8YTX1_THRPL</name>
<evidence type="ECO:0000259" key="2">
    <source>
        <dbReference type="PROSITE" id="PS50181"/>
    </source>
</evidence>
<dbReference type="KEGG" id="tpal:117644928"/>
<dbReference type="PANTHER" id="PTHR38926">
    <property type="entry name" value="F-BOX DOMAIN CONTAINING PROTEIN, EXPRESSED"/>
    <property type="match status" value="1"/>
</dbReference>
<feature type="region of interest" description="Disordered" evidence="1">
    <location>
        <begin position="82"/>
        <end position="116"/>
    </location>
</feature>
<protein>
    <submittedName>
        <fullName evidence="4">Uncharacterized protein LOC117644928</fullName>
    </submittedName>
</protein>
<proteinExistence type="predicted"/>
<dbReference type="InterPro" id="IPR001810">
    <property type="entry name" value="F-box_dom"/>
</dbReference>
<dbReference type="SUPFAM" id="SSF81383">
    <property type="entry name" value="F-box domain"/>
    <property type="match status" value="1"/>
</dbReference>
<dbReference type="Proteomes" id="UP000515158">
    <property type="component" value="Unplaced"/>
</dbReference>
<feature type="region of interest" description="Disordered" evidence="1">
    <location>
        <begin position="1"/>
        <end position="27"/>
    </location>
</feature>
<dbReference type="Gene3D" id="1.20.1280.50">
    <property type="match status" value="1"/>
</dbReference>
<feature type="compositionally biased region" description="Acidic residues" evidence="1">
    <location>
        <begin position="90"/>
        <end position="101"/>
    </location>
</feature>
<dbReference type="AlphaFoldDB" id="A0A6P8YTX1"/>
<evidence type="ECO:0000313" key="4">
    <source>
        <dbReference type="RefSeq" id="XP_034240561.1"/>
    </source>
</evidence>
<evidence type="ECO:0000256" key="1">
    <source>
        <dbReference type="SAM" id="MobiDB-lite"/>
    </source>
</evidence>
<dbReference type="RefSeq" id="XP_034240561.1">
    <property type="nucleotide sequence ID" value="XM_034384670.1"/>
</dbReference>
<dbReference type="PROSITE" id="PS50181">
    <property type="entry name" value="FBOX"/>
    <property type="match status" value="1"/>
</dbReference>
<feature type="compositionally biased region" description="Low complexity" evidence="1">
    <location>
        <begin position="102"/>
        <end position="112"/>
    </location>
</feature>
<dbReference type="Pfam" id="PF12937">
    <property type="entry name" value="F-box-like"/>
    <property type="match status" value="1"/>
</dbReference>
<accession>A0A6P8YTX1</accession>
<dbReference type="OrthoDB" id="10257471at2759"/>
<evidence type="ECO:0000313" key="3">
    <source>
        <dbReference type="Proteomes" id="UP000515158"/>
    </source>
</evidence>
<dbReference type="InterPro" id="IPR036047">
    <property type="entry name" value="F-box-like_dom_sf"/>
</dbReference>
<reference evidence="4" key="1">
    <citation type="submission" date="2025-08" db="UniProtKB">
        <authorList>
            <consortium name="RefSeq"/>
        </authorList>
    </citation>
    <scope>IDENTIFICATION</scope>
    <source>
        <tissue evidence="4">Total insect</tissue>
    </source>
</reference>